<dbReference type="EMBL" id="CAJNAP010000012">
    <property type="protein sequence ID" value="CAE6504007.1"/>
    <property type="molecule type" value="Genomic_DNA"/>
</dbReference>
<dbReference type="Proteomes" id="UP000601736">
    <property type="component" value="Unassembled WGS sequence"/>
</dbReference>
<name>A0A8H8Z0R1_9PROT</name>
<comment type="caution">
    <text evidence="1">The sequence shown here is derived from an EMBL/GenBank/DDBJ whole genome shotgun (WGS) entry which is preliminary data.</text>
</comment>
<proteinExistence type="predicted"/>
<organism evidence="1 2">
    <name type="scientific">Nitrosomonas nitrosa</name>
    <dbReference type="NCBI Taxonomy" id="52442"/>
    <lineage>
        <taxon>Bacteria</taxon>
        <taxon>Pseudomonadati</taxon>
        <taxon>Pseudomonadota</taxon>
        <taxon>Betaproteobacteria</taxon>
        <taxon>Nitrosomonadales</taxon>
        <taxon>Nitrosomonadaceae</taxon>
        <taxon>Nitrosomonas</taxon>
    </lineage>
</organism>
<sequence>MPENERFHKLANLSKHFLDTIKIIAYRAESAMVNIVREFLPKPDQARAILRALYATEADLLPDYLNKTLTVRLHHSARVHTDEVIAKLCEELNATKTFFPRSGLRLIFKLGSS</sequence>
<evidence type="ECO:0000313" key="1">
    <source>
        <dbReference type="EMBL" id="CAE6504007.1"/>
    </source>
</evidence>
<protein>
    <submittedName>
        <fullName evidence="1">Uncharacterized protein</fullName>
    </submittedName>
</protein>
<dbReference type="AlphaFoldDB" id="A0A8H8Z0R1"/>
<evidence type="ECO:0000313" key="2">
    <source>
        <dbReference type="Proteomes" id="UP000601736"/>
    </source>
</evidence>
<dbReference type="Pfam" id="PF21804">
    <property type="entry name" value="Transposase_29"/>
    <property type="match status" value="1"/>
</dbReference>
<accession>A0A8H8Z0R1</accession>
<reference evidence="1" key="1">
    <citation type="submission" date="2021-02" db="EMBL/GenBank/DDBJ databases">
        <authorList>
            <person name="Han P."/>
        </authorList>
    </citation>
    <scope>NUCLEOTIDE SEQUENCE</scope>
    <source>
        <strain evidence="1">Nitrosomonas nitrosa 18-3D</strain>
    </source>
</reference>
<dbReference type="InterPro" id="IPR049343">
    <property type="entry name" value="Transposase_29"/>
</dbReference>
<gene>
    <name evidence="1" type="ORF">NMYAN_20432</name>
</gene>